<proteinExistence type="predicted"/>
<sequence>MNDGRQRSLTFFTNATVFVRLTKKLRAYFEQDLLGTHSESFQVTLHQVVDLKNTRKSVTATNGGKVKKITLKLAETSFNEIFVTEY</sequence>
<comment type="caution">
    <text evidence="1">The sequence shown here is derived from an EMBL/GenBank/DDBJ whole genome shotgun (WGS) entry which is preliminary data.</text>
</comment>
<reference evidence="1 2" key="1">
    <citation type="submission" date="2021-06" db="EMBL/GenBank/DDBJ databases">
        <title>Caerostris extrusa draft genome.</title>
        <authorList>
            <person name="Kono N."/>
            <person name="Arakawa K."/>
        </authorList>
    </citation>
    <scope>NUCLEOTIDE SEQUENCE [LARGE SCALE GENOMIC DNA]</scope>
</reference>
<gene>
    <name evidence="1" type="ORF">CEXT_790641</name>
</gene>
<dbReference type="Proteomes" id="UP001054945">
    <property type="component" value="Unassembled WGS sequence"/>
</dbReference>
<accession>A0AAV4XCC2</accession>
<name>A0AAV4XCC2_CAEEX</name>
<organism evidence="1 2">
    <name type="scientific">Caerostris extrusa</name>
    <name type="common">Bark spider</name>
    <name type="synonym">Caerostris bankana</name>
    <dbReference type="NCBI Taxonomy" id="172846"/>
    <lineage>
        <taxon>Eukaryota</taxon>
        <taxon>Metazoa</taxon>
        <taxon>Ecdysozoa</taxon>
        <taxon>Arthropoda</taxon>
        <taxon>Chelicerata</taxon>
        <taxon>Arachnida</taxon>
        <taxon>Araneae</taxon>
        <taxon>Araneomorphae</taxon>
        <taxon>Entelegynae</taxon>
        <taxon>Araneoidea</taxon>
        <taxon>Araneidae</taxon>
        <taxon>Caerostris</taxon>
    </lineage>
</organism>
<dbReference type="EMBL" id="BPLR01017554">
    <property type="protein sequence ID" value="GIY92561.1"/>
    <property type="molecule type" value="Genomic_DNA"/>
</dbReference>
<keyword evidence="2" id="KW-1185">Reference proteome</keyword>
<protein>
    <submittedName>
        <fullName evidence="1">Uncharacterized protein</fullName>
    </submittedName>
</protein>
<dbReference type="AlphaFoldDB" id="A0AAV4XCC2"/>
<evidence type="ECO:0000313" key="1">
    <source>
        <dbReference type="EMBL" id="GIY92561.1"/>
    </source>
</evidence>
<evidence type="ECO:0000313" key="2">
    <source>
        <dbReference type="Proteomes" id="UP001054945"/>
    </source>
</evidence>